<sequence>MTATSETDLKDIFQNSYSYILYNSFDNVNGLSNYEDYCSGIKSKTAYSNLEELCKKFVANLKNINEKNNDTSSKVCLHLNYWILSEISKKIGNGENNLRNVSILSNFSSIRDTITNEFRSKWLGGGGVSQYYCFCDFENILENWKEEKIMHDYTKNVETIKKNYCSKDDKKDIFKKYLTDIGNLYKKHFEECCPWLDGSCPNYFSCNPDYAPDKLLSDLKCNSTETRNGMPVEGSASSESNSNQSEEWLNFGYLTCSTTSHMHGDSSYPSCRIESQKVKVSDYPAQTVNIGKPTFPEVYELEETPTQPNDDASESSDKGKNTIEVTSKTNICVRLEDEDSGSTSNSDDNLDSASSSSSPTASRSRKKCIEPGVREHGTIGITVRGTDPIPHITVKSDGTIVATIPSSLSTESTLSEEKSAAWTFPTMKISMTFLLVLGFLIVSFLYCKVCTRESVHNSHPCKQNDIVCLCCILHSTQNLHSRHVLYGFIFPFGCQFTPFGSFIRRKVFGKKEIEDDLYERYADDYSSYDDEPMYENSHGRKLRIAYNSA</sequence>
<evidence type="ECO:0000313" key="4">
    <source>
        <dbReference type="Proteomes" id="UP000243200"/>
    </source>
</evidence>
<dbReference type="AlphaFoldDB" id="A0A1C3KKS3"/>
<accession>A0A1C3KKS3</accession>
<evidence type="ECO:0000256" key="1">
    <source>
        <dbReference type="SAM" id="MobiDB-lite"/>
    </source>
</evidence>
<dbReference type="OrthoDB" id="381445at2759"/>
<dbReference type="EMBL" id="FLRJ01000740">
    <property type="protein sequence ID" value="SBT74589.1"/>
    <property type="molecule type" value="Genomic_DNA"/>
</dbReference>
<keyword evidence="2" id="KW-0472">Membrane</keyword>
<reference evidence="3 4" key="1">
    <citation type="submission" date="2016-06" db="EMBL/GenBank/DDBJ databases">
        <authorList>
            <consortium name="Pathogen Informatics"/>
        </authorList>
    </citation>
    <scope>NUCLEOTIDE SEQUENCE [LARGE SCALE GENOMIC DNA]</scope>
</reference>
<gene>
    <name evidence="3" type="primary">PowCR01_000232400</name>
    <name evidence="3" type="ORF">POWCR01_000232400</name>
</gene>
<keyword evidence="2" id="KW-0812">Transmembrane</keyword>
<name>A0A1C3KKS3_PLAOA</name>
<protein>
    <submittedName>
        <fullName evidence="3">Plasmodium vivax Vir protein, putative</fullName>
    </submittedName>
</protein>
<feature type="transmembrane region" description="Helical" evidence="2">
    <location>
        <begin position="429"/>
        <end position="447"/>
    </location>
</feature>
<evidence type="ECO:0000313" key="3">
    <source>
        <dbReference type="EMBL" id="SBT74589.1"/>
    </source>
</evidence>
<feature type="compositionally biased region" description="Low complexity" evidence="1">
    <location>
        <begin position="341"/>
        <end position="362"/>
    </location>
</feature>
<dbReference type="VEuPathDB" id="PlasmoDB:PocGH01_00224700"/>
<evidence type="ECO:0000256" key="2">
    <source>
        <dbReference type="SAM" id="Phobius"/>
    </source>
</evidence>
<keyword evidence="2" id="KW-1133">Transmembrane helix</keyword>
<organism evidence="3 4">
    <name type="scientific">Plasmodium ovale</name>
    <name type="common">malaria parasite P. ovale</name>
    <dbReference type="NCBI Taxonomy" id="36330"/>
    <lineage>
        <taxon>Eukaryota</taxon>
        <taxon>Sar</taxon>
        <taxon>Alveolata</taxon>
        <taxon>Apicomplexa</taxon>
        <taxon>Aconoidasida</taxon>
        <taxon>Haemosporida</taxon>
        <taxon>Plasmodiidae</taxon>
        <taxon>Plasmodium</taxon>
        <taxon>Plasmodium (Plasmodium)</taxon>
    </lineage>
</organism>
<dbReference type="InterPro" id="IPR008780">
    <property type="entry name" value="Plasmodium_Vir"/>
</dbReference>
<dbReference type="VEuPathDB" id="PlasmoDB:PocGH01_00010800"/>
<proteinExistence type="predicted"/>
<feature type="region of interest" description="Disordered" evidence="1">
    <location>
        <begin position="303"/>
        <end position="369"/>
    </location>
</feature>
<dbReference type="Pfam" id="PF05795">
    <property type="entry name" value="Plasmodium_Vir"/>
    <property type="match status" value="1"/>
</dbReference>
<dbReference type="VEuPathDB" id="PlasmoDB:POWCR01_000232400"/>
<dbReference type="Proteomes" id="UP000243200">
    <property type="component" value="Unassembled WGS sequence"/>
</dbReference>